<protein>
    <recommendedName>
        <fullName evidence="4">SH2 domain-containing protein</fullName>
    </recommendedName>
</protein>
<dbReference type="Pfam" id="PF00017">
    <property type="entry name" value="SH2"/>
    <property type="match status" value="1"/>
</dbReference>
<organism evidence="5 6">
    <name type="scientific">Orchesella dallaii</name>
    <dbReference type="NCBI Taxonomy" id="48710"/>
    <lineage>
        <taxon>Eukaryota</taxon>
        <taxon>Metazoa</taxon>
        <taxon>Ecdysozoa</taxon>
        <taxon>Arthropoda</taxon>
        <taxon>Hexapoda</taxon>
        <taxon>Collembola</taxon>
        <taxon>Entomobryomorpha</taxon>
        <taxon>Entomobryoidea</taxon>
        <taxon>Orchesellidae</taxon>
        <taxon>Orchesellinae</taxon>
        <taxon>Orchesella</taxon>
    </lineage>
</organism>
<feature type="region of interest" description="Disordered" evidence="3">
    <location>
        <begin position="620"/>
        <end position="696"/>
    </location>
</feature>
<dbReference type="PANTHER" id="PTHR15127:SF32">
    <property type="entry name" value="HEAVYWEIGHT, ISOFORM A"/>
    <property type="match status" value="1"/>
</dbReference>
<feature type="compositionally biased region" description="Low complexity" evidence="3">
    <location>
        <begin position="257"/>
        <end position="276"/>
    </location>
</feature>
<evidence type="ECO:0000256" key="1">
    <source>
        <dbReference type="ARBA" id="ARBA00022999"/>
    </source>
</evidence>
<evidence type="ECO:0000256" key="3">
    <source>
        <dbReference type="SAM" id="MobiDB-lite"/>
    </source>
</evidence>
<comment type="caution">
    <text evidence="5">The sequence shown here is derived from an EMBL/GenBank/DDBJ whole genome shotgun (WGS) entry which is preliminary data.</text>
</comment>
<dbReference type="PRINTS" id="PR00401">
    <property type="entry name" value="SH2DOMAIN"/>
</dbReference>
<feature type="compositionally biased region" description="Polar residues" evidence="3">
    <location>
        <begin position="330"/>
        <end position="348"/>
    </location>
</feature>
<feature type="domain" description="SH2" evidence="4">
    <location>
        <begin position="965"/>
        <end position="1059"/>
    </location>
</feature>
<feature type="region of interest" description="Disordered" evidence="3">
    <location>
        <begin position="368"/>
        <end position="401"/>
    </location>
</feature>
<feature type="compositionally biased region" description="Polar residues" evidence="3">
    <location>
        <begin position="508"/>
        <end position="517"/>
    </location>
</feature>
<keyword evidence="6" id="KW-1185">Reference proteome</keyword>
<dbReference type="InterPro" id="IPR000980">
    <property type="entry name" value="SH2"/>
</dbReference>
<feature type="region of interest" description="Disordered" evidence="3">
    <location>
        <begin position="122"/>
        <end position="153"/>
    </location>
</feature>
<dbReference type="InterPro" id="IPR051846">
    <property type="entry name" value="SH2_domain_adapters"/>
</dbReference>
<feature type="region of interest" description="Disordered" evidence="3">
    <location>
        <begin position="468"/>
        <end position="540"/>
    </location>
</feature>
<feature type="compositionally biased region" description="Basic and acidic residues" evidence="3">
    <location>
        <begin position="518"/>
        <end position="528"/>
    </location>
</feature>
<feature type="region of interest" description="Disordered" evidence="3">
    <location>
        <begin position="240"/>
        <end position="300"/>
    </location>
</feature>
<feature type="compositionally biased region" description="Polar residues" evidence="3">
    <location>
        <begin position="281"/>
        <end position="292"/>
    </location>
</feature>
<feature type="compositionally biased region" description="Gly residues" evidence="3">
    <location>
        <begin position="485"/>
        <end position="496"/>
    </location>
</feature>
<dbReference type="EMBL" id="CAXLJM020000015">
    <property type="protein sequence ID" value="CAL8081879.1"/>
    <property type="molecule type" value="Genomic_DNA"/>
</dbReference>
<dbReference type="SUPFAM" id="SSF55550">
    <property type="entry name" value="SH2 domain"/>
    <property type="match status" value="1"/>
</dbReference>
<feature type="compositionally biased region" description="Basic residues" evidence="3">
    <location>
        <begin position="240"/>
        <end position="249"/>
    </location>
</feature>
<feature type="compositionally biased region" description="Low complexity" evidence="3">
    <location>
        <begin position="138"/>
        <end position="149"/>
    </location>
</feature>
<reference evidence="5 6" key="1">
    <citation type="submission" date="2024-08" db="EMBL/GenBank/DDBJ databases">
        <authorList>
            <person name="Cucini C."/>
            <person name="Frati F."/>
        </authorList>
    </citation>
    <scope>NUCLEOTIDE SEQUENCE [LARGE SCALE GENOMIC DNA]</scope>
</reference>
<sequence length="1064" mass="117653">MAATNSNIIYANWKHRDSNNRNMNLRYSHEYPMISGILHKEAQSGKHNNEEGRWCLPNHTNSSVNAFKDNVGSFIGTRHSYQYRSNPHISFADNFDSSTGSCDNESNTDTYEKTSCNPVRLAVTRNSNRNKRVGESASGNHSSNNSGSHQQIQKWTSELTAAASGLPRKWCDFVFRRNEDNRVYRSESFRFIQKTNSLALLTPASGGVHRYKSKRTPHHGISVNDDYIDPVDHVLNASLHHHHHHHHHHDPSDVKTAAWSASSASGDTSSGSRKSGIISEAASTSTHCSGETGSEIEPPYHEIRENYNAPYYYSDTIKEPTYVTPCENEGGQSASGTNSISDDTVSPSPTFPEPVTVTVINVSAEEVGDKREFSSSSTRSHGLRKHTKLNRRSAYLRGTNRKLMARKRYETAFLPSSTPHSSSQSTPDIDSLVLAIESSCQLGHGYVSKTDISQQKTAKNFRSCFQEATDQASGPQRENKFSERCGGGDQSKGQDGGVEQRIICISHPPNNTSTLETLEQKGEQREELPSSSSSPHPPICFPETTVISSSNFLPQTSVSYHRTSKLESTDVSSNASLQTNPSMSLCQQGQSHLFQHHYYPHHVHQNLNLNLHASRTSGLCTTTNSSPLATHKKPVMPLSEPLPQKRYVTKSISSSGHNTTSSSSSSEPGETRRLGHNLKDNSVSSLESIDSMKSEDLPASINRQPVTFYNSHHQSSHYYPQKLLSPISDKSPLEPAGVLTSSHQTAIDDGNQQEKHDGSKWPNNIGLLNHSELTNVPWEMPKLRRKLAKLADSGISLDFSGSGSKETECGASSQPHYAGGVGTRASLDLGFGASGTQHGITQGQSSYNKREMGATTLQLSFDDGLTRDEYYEDPHYTLHEGHTSESAYGLSRHGFLTASKIPGSAIMEDVTVQVHVSQQQEKPSFASIKPDRCRMKLDFSSTGFGLFQNPANVIDPTIELERQDWFHGAITRCEAESILRATKEGSFLVRNCESTTYNRYSLSLKSFRGCIHIRIEPNSLGTFSLGDQEFPSVPHLVLHFMSHRLPIKGAEHVRLMYPVITQLL</sequence>
<evidence type="ECO:0000259" key="4">
    <source>
        <dbReference type="PROSITE" id="PS50001"/>
    </source>
</evidence>
<feature type="compositionally biased region" description="Basic residues" evidence="3">
    <location>
        <begin position="381"/>
        <end position="391"/>
    </location>
</feature>
<keyword evidence="1 2" id="KW-0727">SH2 domain</keyword>
<feature type="compositionally biased region" description="Low complexity" evidence="3">
    <location>
        <begin position="651"/>
        <end position="666"/>
    </location>
</feature>
<dbReference type="Proteomes" id="UP001642540">
    <property type="component" value="Unassembled WGS sequence"/>
</dbReference>
<gene>
    <name evidence="5" type="ORF">ODALV1_LOCUS5047</name>
</gene>
<feature type="compositionally biased region" description="Basic and acidic residues" evidence="3">
    <location>
        <begin position="669"/>
        <end position="679"/>
    </location>
</feature>
<dbReference type="PANTHER" id="PTHR15127">
    <property type="entry name" value="HEAVYWEIGHT, ISOFORM A"/>
    <property type="match status" value="1"/>
</dbReference>
<accession>A0ABP1PXT1</accession>
<evidence type="ECO:0000256" key="2">
    <source>
        <dbReference type="PROSITE-ProRule" id="PRU00191"/>
    </source>
</evidence>
<dbReference type="InterPro" id="IPR036860">
    <property type="entry name" value="SH2_dom_sf"/>
</dbReference>
<evidence type="ECO:0000313" key="6">
    <source>
        <dbReference type="Proteomes" id="UP001642540"/>
    </source>
</evidence>
<dbReference type="Gene3D" id="3.30.505.10">
    <property type="entry name" value="SH2 domain"/>
    <property type="match status" value="1"/>
</dbReference>
<name>A0ABP1PXT1_9HEXA</name>
<feature type="region of interest" description="Disordered" evidence="3">
    <location>
        <begin position="324"/>
        <end position="353"/>
    </location>
</feature>
<dbReference type="SMART" id="SM00252">
    <property type="entry name" value="SH2"/>
    <property type="match status" value="1"/>
</dbReference>
<evidence type="ECO:0000313" key="5">
    <source>
        <dbReference type="EMBL" id="CAL8081879.1"/>
    </source>
</evidence>
<dbReference type="PROSITE" id="PS50001">
    <property type="entry name" value="SH2"/>
    <property type="match status" value="1"/>
</dbReference>
<proteinExistence type="predicted"/>